<dbReference type="PANTHER" id="PTHR42718:SF46">
    <property type="entry name" value="BLR6921 PROTEIN"/>
    <property type="match status" value="1"/>
</dbReference>
<evidence type="ECO:0000256" key="6">
    <source>
        <dbReference type="ARBA" id="ARBA00023136"/>
    </source>
</evidence>
<evidence type="ECO:0000256" key="2">
    <source>
        <dbReference type="ARBA" id="ARBA00022448"/>
    </source>
</evidence>
<dbReference type="EMBL" id="BAKI01000002">
    <property type="protein sequence ID" value="GAF35513.1"/>
    <property type="molecule type" value="Genomic_DNA"/>
</dbReference>
<proteinExistence type="predicted"/>
<evidence type="ECO:0000256" key="7">
    <source>
        <dbReference type="SAM" id="Phobius"/>
    </source>
</evidence>
<keyword evidence="6 7" id="KW-0472">Membrane</keyword>
<evidence type="ECO:0000313" key="9">
    <source>
        <dbReference type="EMBL" id="GAF35513.1"/>
    </source>
</evidence>
<evidence type="ECO:0000256" key="4">
    <source>
        <dbReference type="ARBA" id="ARBA00022692"/>
    </source>
</evidence>
<feature type="transmembrane region" description="Helical" evidence="7">
    <location>
        <begin position="40"/>
        <end position="61"/>
    </location>
</feature>
<organism evidence="9 10">
    <name type="scientific">Lentilactobacillus farraginis DSM 18382 = JCM 14108</name>
    <dbReference type="NCBI Taxonomy" id="1423743"/>
    <lineage>
        <taxon>Bacteria</taxon>
        <taxon>Bacillati</taxon>
        <taxon>Bacillota</taxon>
        <taxon>Bacilli</taxon>
        <taxon>Lactobacillales</taxon>
        <taxon>Lactobacillaceae</taxon>
        <taxon>Lentilactobacillus</taxon>
    </lineage>
</organism>
<feature type="domain" description="Major facilitator superfamily (MFS) profile" evidence="8">
    <location>
        <begin position="7"/>
        <end position="168"/>
    </location>
</feature>
<dbReference type="InterPro" id="IPR036259">
    <property type="entry name" value="MFS_trans_sf"/>
</dbReference>
<dbReference type="InterPro" id="IPR020846">
    <property type="entry name" value="MFS_dom"/>
</dbReference>
<dbReference type="GO" id="GO:0022857">
    <property type="term" value="F:transmembrane transporter activity"/>
    <property type="evidence" value="ECO:0007669"/>
    <property type="project" value="InterPro"/>
</dbReference>
<dbReference type="AlphaFoldDB" id="X0P9K1"/>
<keyword evidence="3" id="KW-1003">Cell membrane</keyword>
<keyword evidence="5 7" id="KW-1133">Transmembrane helix</keyword>
<evidence type="ECO:0000256" key="3">
    <source>
        <dbReference type="ARBA" id="ARBA00022475"/>
    </source>
</evidence>
<evidence type="ECO:0000259" key="8">
    <source>
        <dbReference type="PROSITE" id="PS50850"/>
    </source>
</evidence>
<protein>
    <submittedName>
        <fullName evidence="9">Putative MDR permease</fullName>
    </submittedName>
</protein>
<dbReference type="Pfam" id="PF07690">
    <property type="entry name" value="MFS_1"/>
    <property type="match status" value="1"/>
</dbReference>
<feature type="transmembrane region" description="Helical" evidence="7">
    <location>
        <begin position="102"/>
        <end position="120"/>
    </location>
</feature>
<comment type="caution">
    <text evidence="9">The sequence shown here is derived from an EMBL/GenBank/DDBJ whole genome shotgun (WGS) entry which is preliminary data.</text>
</comment>
<dbReference type="Gene3D" id="1.20.1720.10">
    <property type="entry name" value="Multidrug resistance protein D"/>
    <property type="match status" value="1"/>
</dbReference>
<dbReference type="GO" id="GO:0005886">
    <property type="term" value="C:plasma membrane"/>
    <property type="evidence" value="ECO:0007669"/>
    <property type="project" value="UniProtKB-SubCell"/>
</dbReference>
<dbReference type="RefSeq" id="WP_237745681.1">
    <property type="nucleotide sequence ID" value="NZ_BAKI01000002.1"/>
</dbReference>
<reference evidence="9" key="1">
    <citation type="journal article" date="2014" name="Genome Announc.">
        <title>Draft Genome Sequences of Two Lactobacillus Strains, L. farraginis JCM 14108T and L. composti JCM 14202T, Isolated from Compost of Distilled Shochu Residue.</title>
        <authorList>
            <person name="Yuki M."/>
            <person name="Oshima K."/>
            <person name="Suda W."/>
            <person name="Kitahara M."/>
            <person name="Kitamura K."/>
            <person name="Iida T."/>
            <person name="Hattori M."/>
            <person name="Ohkuma M."/>
        </authorList>
    </citation>
    <scope>NUCLEOTIDE SEQUENCE [LARGE SCALE GENOMIC DNA]</scope>
    <source>
        <strain evidence="9">JCM 14108</strain>
    </source>
</reference>
<sequence length="168" mass="17941">MNRIKKVLPVLLLGNLLCMMDVSIMTIVLPEIQTAFNVSLTDLSWTLNIYMIMFATFIIPFGKLAEKVGRNKFVFAGLVIFGVGSLLTGISTNLLFMIGARIVQSIGAAIIIPTSMVIGLELSDQKNRHKIVAALAGVQGLAVALGPSIGGWYLNIGAGVGYSLLMSL</sequence>
<dbReference type="InterPro" id="IPR011701">
    <property type="entry name" value="MFS"/>
</dbReference>
<evidence type="ECO:0000256" key="5">
    <source>
        <dbReference type="ARBA" id="ARBA00022989"/>
    </source>
</evidence>
<dbReference type="PANTHER" id="PTHR42718">
    <property type="entry name" value="MAJOR FACILITATOR SUPERFAMILY MULTIDRUG TRANSPORTER MFSC"/>
    <property type="match status" value="1"/>
</dbReference>
<feature type="transmembrane region" description="Helical" evidence="7">
    <location>
        <begin position="132"/>
        <end position="154"/>
    </location>
</feature>
<gene>
    <name evidence="9" type="ORF">JCM14108_403</name>
</gene>
<comment type="subcellular location">
    <subcellularLocation>
        <location evidence="1">Cell membrane</location>
        <topology evidence="1">Multi-pass membrane protein</topology>
    </subcellularLocation>
</comment>
<evidence type="ECO:0000256" key="1">
    <source>
        <dbReference type="ARBA" id="ARBA00004651"/>
    </source>
</evidence>
<accession>X0P9K1</accession>
<dbReference type="eggNOG" id="COG0477">
    <property type="taxonomic scope" value="Bacteria"/>
</dbReference>
<dbReference type="SUPFAM" id="SSF103473">
    <property type="entry name" value="MFS general substrate transporter"/>
    <property type="match status" value="1"/>
</dbReference>
<dbReference type="Proteomes" id="UP000019488">
    <property type="component" value="Unassembled WGS sequence"/>
</dbReference>
<name>X0P9K1_9LACO</name>
<dbReference type="PROSITE" id="PS50850">
    <property type="entry name" value="MFS"/>
    <property type="match status" value="1"/>
</dbReference>
<feature type="transmembrane region" description="Helical" evidence="7">
    <location>
        <begin position="73"/>
        <end position="96"/>
    </location>
</feature>
<keyword evidence="4 7" id="KW-0812">Transmembrane</keyword>
<keyword evidence="2" id="KW-0813">Transport</keyword>
<evidence type="ECO:0000313" key="10">
    <source>
        <dbReference type="Proteomes" id="UP000019488"/>
    </source>
</evidence>